<feature type="compositionally biased region" description="Basic and acidic residues" evidence="4">
    <location>
        <begin position="208"/>
        <end position="231"/>
    </location>
</feature>
<evidence type="ECO:0000313" key="8">
    <source>
        <dbReference type="Proteomes" id="UP000029964"/>
    </source>
</evidence>
<feature type="region of interest" description="Disordered" evidence="4">
    <location>
        <begin position="777"/>
        <end position="983"/>
    </location>
</feature>
<name>A0A086TFX4_HAPC1</name>
<dbReference type="GO" id="GO:0003700">
    <property type="term" value="F:DNA-binding transcription factor activity"/>
    <property type="evidence" value="ECO:0007669"/>
    <property type="project" value="TreeGrafter"/>
</dbReference>
<feature type="compositionally biased region" description="Acidic residues" evidence="4">
    <location>
        <begin position="812"/>
        <end position="835"/>
    </location>
</feature>
<dbReference type="PROSITE" id="PS50090">
    <property type="entry name" value="MYB_LIKE"/>
    <property type="match status" value="2"/>
</dbReference>
<reference evidence="8" key="1">
    <citation type="journal article" date="2014" name="Genome Announc.">
        <title>Genome sequence and annotation of Acremonium chrysogenum, producer of the beta-lactam antibiotic cephalosporin C.</title>
        <authorList>
            <person name="Terfehr D."/>
            <person name="Dahlmann T.A."/>
            <person name="Specht T."/>
            <person name="Zadra I."/>
            <person name="Kuernsteiner H."/>
            <person name="Kueck U."/>
        </authorList>
    </citation>
    <scope>NUCLEOTIDE SEQUENCE [LARGE SCALE GENOMIC DNA]</scope>
    <source>
        <strain evidence="8">ATCC 11550 / CBS 779.69 / DSM 880 / IAM 14645 / JCM 23072 / IMI 49137</strain>
    </source>
</reference>
<gene>
    <name evidence="7" type="ORF">ACRE_009220</name>
</gene>
<dbReference type="GO" id="GO:0005634">
    <property type="term" value="C:nucleus"/>
    <property type="evidence" value="ECO:0007669"/>
    <property type="project" value="UniProtKB-SubCell"/>
</dbReference>
<dbReference type="Gene3D" id="1.10.10.60">
    <property type="entry name" value="Homeodomain-like"/>
    <property type="match status" value="2"/>
</dbReference>
<dbReference type="InterPro" id="IPR009057">
    <property type="entry name" value="Homeodomain-like_sf"/>
</dbReference>
<dbReference type="GO" id="GO:0000976">
    <property type="term" value="F:transcription cis-regulatory region binding"/>
    <property type="evidence" value="ECO:0007669"/>
    <property type="project" value="TreeGrafter"/>
</dbReference>
<keyword evidence="3" id="KW-0539">Nucleus</keyword>
<dbReference type="SMART" id="SM00717">
    <property type="entry name" value="SANT"/>
    <property type="match status" value="2"/>
</dbReference>
<dbReference type="PANTHER" id="PTHR46380:SF2">
    <property type="entry name" value="CYCLIN-D-BINDING MYB-LIKE TRANSCRIPTION FACTOR 1"/>
    <property type="match status" value="1"/>
</dbReference>
<evidence type="ECO:0000256" key="4">
    <source>
        <dbReference type="SAM" id="MobiDB-lite"/>
    </source>
</evidence>
<dbReference type="Pfam" id="PF00249">
    <property type="entry name" value="Myb_DNA-binding"/>
    <property type="match status" value="1"/>
</dbReference>
<dbReference type="InterPro" id="IPR051651">
    <property type="entry name" value="DMTF1_DNA-bind_reg"/>
</dbReference>
<organism evidence="7 8">
    <name type="scientific">Hapsidospora chrysogenum (strain ATCC 11550 / CBS 779.69 / DSM 880 / IAM 14645 / JCM 23072 / IMI 49137)</name>
    <name type="common">Acremonium chrysogenum</name>
    <dbReference type="NCBI Taxonomy" id="857340"/>
    <lineage>
        <taxon>Eukaryota</taxon>
        <taxon>Fungi</taxon>
        <taxon>Dikarya</taxon>
        <taxon>Ascomycota</taxon>
        <taxon>Pezizomycotina</taxon>
        <taxon>Sordariomycetes</taxon>
        <taxon>Hypocreomycetidae</taxon>
        <taxon>Hypocreales</taxon>
        <taxon>Bionectriaceae</taxon>
        <taxon>Hapsidospora</taxon>
    </lineage>
</organism>
<dbReference type="AlphaFoldDB" id="A0A086TFX4"/>
<feature type="compositionally biased region" description="Basic residues" evidence="4">
    <location>
        <begin position="360"/>
        <end position="371"/>
    </location>
</feature>
<feature type="domain" description="Myb-like" evidence="5">
    <location>
        <begin position="574"/>
        <end position="648"/>
    </location>
</feature>
<proteinExistence type="predicted"/>
<feature type="compositionally biased region" description="Basic residues" evidence="4">
    <location>
        <begin position="787"/>
        <end position="797"/>
    </location>
</feature>
<feature type="compositionally biased region" description="Basic residues" evidence="4">
    <location>
        <begin position="131"/>
        <end position="144"/>
    </location>
</feature>
<feature type="compositionally biased region" description="Basic residues" evidence="4">
    <location>
        <begin position="399"/>
        <end position="416"/>
    </location>
</feature>
<dbReference type="InterPro" id="IPR001005">
    <property type="entry name" value="SANT/Myb"/>
</dbReference>
<feature type="compositionally biased region" description="Acidic residues" evidence="4">
    <location>
        <begin position="850"/>
        <end position="859"/>
    </location>
</feature>
<feature type="domain" description="HTH myb-type" evidence="6">
    <location>
        <begin position="522"/>
        <end position="575"/>
    </location>
</feature>
<feature type="compositionally biased region" description="Basic and acidic residues" evidence="4">
    <location>
        <begin position="798"/>
        <end position="811"/>
    </location>
</feature>
<feature type="compositionally biased region" description="Basic and acidic residues" evidence="4">
    <location>
        <begin position="145"/>
        <end position="160"/>
    </location>
</feature>
<feature type="region of interest" description="Disordered" evidence="4">
    <location>
        <begin position="93"/>
        <end position="447"/>
    </location>
</feature>
<evidence type="ECO:0000256" key="3">
    <source>
        <dbReference type="ARBA" id="ARBA00023242"/>
    </source>
</evidence>
<dbReference type="CDD" id="cd00167">
    <property type="entry name" value="SANT"/>
    <property type="match status" value="1"/>
</dbReference>
<dbReference type="SUPFAM" id="SSF46689">
    <property type="entry name" value="Homeodomain-like"/>
    <property type="match status" value="1"/>
</dbReference>
<feature type="compositionally biased region" description="Basic and acidic residues" evidence="4">
    <location>
        <begin position="263"/>
        <end position="314"/>
    </location>
</feature>
<comment type="caution">
    <text evidence="7">The sequence shown here is derived from an EMBL/GenBank/DDBJ whole genome shotgun (WGS) entry which is preliminary data.</text>
</comment>
<evidence type="ECO:0000313" key="7">
    <source>
        <dbReference type="EMBL" id="KFH48256.1"/>
    </source>
</evidence>
<evidence type="ECO:0000256" key="1">
    <source>
        <dbReference type="ARBA" id="ARBA00004123"/>
    </source>
</evidence>
<dbReference type="PANTHER" id="PTHR46380">
    <property type="entry name" value="CYCLIN-D-BINDING MYB-LIKE TRANSCRIPTION FACTOR 1"/>
    <property type="match status" value="1"/>
</dbReference>
<feature type="domain" description="Myb-like" evidence="5">
    <location>
        <begin position="527"/>
        <end position="571"/>
    </location>
</feature>
<dbReference type="Proteomes" id="UP000029964">
    <property type="component" value="Unassembled WGS sequence"/>
</dbReference>
<keyword evidence="2 7" id="KW-0238">DNA-binding</keyword>
<feature type="compositionally biased region" description="Polar residues" evidence="4">
    <location>
        <begin position="342"/>
        <end position="353"/>
    </location>
</feature>
<protein>
    <submittedName>
        <fullName evidence="7">DNA-binding protein-like protein</fullName>
    </submittedName>
</protein>
<feature type="compositionally biased region" description="Basic residues" evidence="4">
    <location>
        <begin position="939"/>
        <end position="953"/>
    </location>
</feature>
<comment type="subcellular location">
    <subcellularLocation>
        <location evidence="1">Nucleus</location>
    </subcellularLocation>
</comment>
<evidence type="ECO:0000259" key="5">
    <source>
        <dbReference type="PROSITE" id="PS50090"/>
    </source>
</evidence>
<evidence type="ECO:0000256" key="2">
    <source>
        <dbReference type="ARBA" id="ARBA00023125"/>
    </source>
</evidence>
<dbReference type="InterPro" id="IPR017930">
    <property type="entry name" value="Myb_dom"/>
</dbReference>
<keyword evidence="8" id="KW-1185">Reference proteome</keyword>
<dbReference type="EMBL" id="JPKY01000004">
    <property type="protein sequence ID" value="KFH48256.1"/>
    <property type="molecule type" value="Genomic_DNA"/>
</dbReference>
<dbReference type="HOGENOM" id="CLU_014333_0_0_1"/>
<sequence length="983" mass="109053">MSDNGGWSDFSFASTLLSLGGLKSGGHSMQSGAQQDVNNTIEDSARASAMANTDNQVDTMANIDESAMDGIDGFESEHSGIGADFGELEMFDSAPIDASPSSHANTDTSERNGQAPAAGMSAGEPPASQSKKSKRDKSKKKKKKKDGDDSAGEPHEEGHHMRSKQGPTDEPEELAGSQESADATQSKRKRRTSDGEGQKRRKKRKPHASGDDTHGASHDTAEPSLRTDRDSATAPVAVMDEGDVAESDPQGSPTIAHVRRRSQSREARSREPSATREAARDQDEGDDNRQVKTDLDAMRMDVEDMAREAWDKHVNGQGSADLDLTQTGNPEVGDTQMEDAEQTAQDGAVDNNNSTTSPSRTKRTSSRKKAKPTFFDQPPETNDATPADLPSPSAATPKPRQRAKAATKKTKSKSTKLSRSMNGGTEDDVYGFDVPQPKGRKNRLEGYTTGPFTAEELERIDRQVKAFAEDNELEIQEVNEMIQAPGGTNAGEAHAQLWARLFAECPDRHRQKVINIARKKHHNFTARGSWTPEQEAELEGLIRIHGQKWSLIAGLINRHPEDIRDRYRNYMVCGPSQRKDKWSEQETRDLTKLVLSSMVQTKEIRDRQPDRKDLQKPYEQLVDWQAISEQMGRRRSRLQCITKWKSINLHPEIRGVMVALEGNSEASFRLNKARLQIVDMPVQERYRLVLAVRDCGATSDAAIPWLRLLDQKYRARWHRETLGLLWHRLKKTVPGYQERSLRDCAQHLVSQYDEQGCLPDVDGDDYNDIEEMKVLHVTAEPASAARTKGKRKGRSRSRKAERSEEFVHSDDGTDEEEEEEEEPTEEPAEDEEAAEAQEGGLQIDPALMVEEPEDAEVEAEAAASPDPTPVKKKKKQTAADKWASARKRVPAKTSILSEDPIQDSQLEPSQELPEHAPDDDDGVEDSHQLGAEDPEPPQKKKKKQKSGRSKKHREPSASPPPVSSDMSDMEDLPAKVPPSSMTL</sequence>
<accession>A0A086TFX4</accession>
<dbReference type="PROSITE" id="PS51294">
    <property type="entry name" value="HTH_MYB"/>
    <property type="match status" value="1"/>
</dbReference>
<evidence type="ECO:0000259" key="6">
    <source>
        <dbReference type="PROSITE" id="PS51294"/>
    </source>
</evidence>
<dbReference type="OrthoDB" id="39591at2759"/>
<dbReference type="STRING" id="857340.A0A086TFX4"/>